<dbReference type="EMBL" id="JBGBPQ010000012">
    <property type="protein sequence ID" value="KAL1515200.1"/>
    <property type="molecule type" value="Genomic_DNA"/>
</dbReference>
<dbReference type="SMART" id="SM00028">
    <property type="entry name" value="TPR"/>
    <property type="match status" value="2"/>
</dbReference>
<reference evidence="3 4" key="1">
    <citation type="journal article" date="2024" name="Science">
        <title>Giant polyketide synthase enzymes in the biosynthesis of giant marine polyether toxins.</title>
        <authorList>
            <person name="Fallon T.R."/>
            <person name="Shende V.V."/>
            <person name="Wierzbicki I.H."/>
            <person name="Pendleton A.L."/>
            <person name="Watervoot N.F."/>
            <person name="Auber R.P."/>
            <person name="Gonzalez D.J."/>
            <person name="Wisecaver J.H."/>
            <person name="Moore B.S."/>
        </authorList>
    </citation>
    <scope>NUCLEOTIDE SEQUENCE [LARGE SCALE GENOMIC DNA]</scope>
    <source>
        <strain evidence="3 4">12B1</strain>
    </source>
</reference>
<dbReference type="GO" id="GO:0016887">
    <property type="term" value="F:ATP hydrolysis activity"/>
    <property type="evidence" value="ECO:0007669"/>
    <property type="project" value="InterPro"/>
</dbReference>
<dbReference type="InterPro" id="IPR049945">
    <property type="entry name" value="AAA_22"/>
</dbReference>
<feature type="region of interest" description="Disordered" evidence="1">
    <location>
        <begin position="2189"/>
        <end position="2211"/>
    </location>
</feature>
<dbReference type="InterPro" id="IPR003593">
    <property type="entry name" value="AAA+_ATPase"/>
</dbReference>
<dbReference type="PANTHER" id="PTHR47691">
    <property type="entry name" value="REGULATOR-RELATED"/>
    <property type="match status" value="1"/>
</dbReference>
<dbReference type="InterPro" id="IPR024983">
    <property type="entry name" value="CHAT_dom"/>
</dbReference>
<dbReference type="Proteomes" id="UP001515480">
    <property type="component" value="Unassembled WGS sequence"/>
</dbReference>
<dbReference type="InterPro" id="IPR027417">
    <property type="entry name" value="P-loop_NTPase"/>
</dbReference>
<feature type="compositionally biased region" description="Acidic residues" evidence="1">
    <location>
        <begin position="1291"/>
        <end position="1300"/>
    </location>
</feature>
<comment type="caution">
    <text evidence="3">The sequence shown here is derived from an EMBL/GenBank/DDBJ whole genome shotgun (WGS) entry which is preliminary data.</text>
</comment>
<proteinExistence type="predicted"/>
<dbReference type="SUPFAM" id="SSF52540">
    <property type="entry name" value="P-loop containing nucleoside triphosphate hydrolases"/>
    <property type="match status" value="2"/>
</dbReference>
<feature type="compositionally biased region" description="Basic and acidic residues" evidence="1">
    <location>
        <begin position="972"/>
        <end position="987"/>
    </location>
</feature>
<dbReference type="Pfam" id="PF13401">
    <property type="entry name" value="AAA_22"/>
    <property type="match status" value="1"/>
</dbReference>
<evidence type="ECO:0000259" key="2">
    <source>
        <dbReference type="SMART" id="SM00382"/>
    </source>
</evidence>
<feature type="compositionally biased region" description="Basic and acidic residues" evidence="1">
    <location>
        <begin position="2042"/>
        <end position="2059"/>
    </location>
</feature>
<feature type="compositionally biased region" description="Pro residues" evidence="1">
    <location>
        <begin position="831"/>
        <end position="853"/>
    </location>
</feature>
<feature type="domain" description="AAA+ ATPase" evidence="2">
    <location>
        <begin position="1779"/>
        <end position="1915"/>
    </location>
</feature>
<dbReference type="PANTHER" id="PTHR47691:SF3">
    <property type="entry name" value="HTH-TYPE TRANSCRIPTIONAL REGULATOR RV0890C-RELATED"/>
    <property type="match status" value="1"/>
</dbReference>
<dbReference type="Pfam" id="PF12770">
    <property type="entry name" value="CHAT"/>
    <property type="match status" value="2"/>
</dbReference>
<feature type="compositionally biased region" description="Low complexity" evidence="1">
    <location>
        <begin position="927"/>
        <end position="941"/>
    </location>
</feature>
<feature type="compositionally biased region" description="Pro residues" evidence="1">
    <location>
        <begin position="802"/>
        <end position="812"/>
    </location>
</feature>
<dbReference type="SUPFAM" id="SSF48452">
    <property type="entry name" value="TPR-like"/>
    <property type="match status" value="1"/>
</dbReference>
<gene>
    <name evidence="3" type="ORF">AB1Y20_004261</name>
</gene>
<dbReference type="InterPro" id="IPR019734">
    <property type="entry name" value="TPR_rpt"/>
</dbReference>
<evidence type="ECO:0000313" key="4">
    <source>
        <dbReference type="Proteomes" id="UP001515480"/>
    </source>
</evidence>
<protein>
    <recommendedName>
        <fullName evidence="2">AAA+ ATPase domain-containing protein</fullName>
    </recommendedName>
</protein>
<feature type="compositionally biased region" description="Low complexity" evidence="1">
    <location>
        <begin position="950"/>
        <end position="965"/>
    </location>
</feature>
<feature type="compositionally biased region" description="Low complexity" evidence="1">
    <location>
        <begin position="885"/>
        <end position="906"/>
    </location>
</feature>
<accession>A0AB34J8M1</accession>
<dbReference type="Gene3D" id="3.40.50.300">
    <property type="entry name" value="P-loop containing nucleotide triphosphate hydrolases"/>
    <property type="match status" value="2"/>
</dbReference>
<evidence type="ECO:0000256" key="1">
    <source>
        <dbReference type="SAM" id="MobiDB-lite"/>
    </source>
</evidence>
<feature type="region of interest" description="Disordered" evidence="1">
    <location>
        <begin position="2130"/>
        <end position="2175"/>
    </location>
</feature>
<dbReference type="SMART" id="SM00382">
    <property type="entry name" value="AAA"/>
    <property type="match status" value="2"/>
</dbReference>
<organism evidence="3 4">
    <name type="scientific">Prymnesium parvum</name>
    <name type="common">Toxic golden alga</name>
    <dbReference type="NCBI Taxonomy" id="97485"/>
    <lineage>
        <taxon>Eukaryota</taxon>
        <taxon>Haptista</taxon>
        <taxon>Haptophyta</taxon>
        <taxon>Prymnesiophyceae</taxon>
        <taxon>Prymnesiales</taxon>
        <taxon>Prymnesiaceae</taxon>
        <taxon>Prymnesium</taxon>
    </lineage>
</organism>
<keyword evidence="4" id="KW-1185">Reference proteome</keyword>
<sequence>MDAAAPTTLAIVYHAPESKHKRVTRTRWTAPSIGFRDLCAILQADGVDAVTLSRGLRLFDPTFEAWVRFDGSLSLEQCKIVHTPDGEATRAVELMVELPPIATAPPVNWFSTSSSMSTNSAPQLYMQSQAPPVPITQPITHIYSASSEGGSNEAAPCDRESSDFGDVLSAGGEGVAWDRRGSVTRIASNGPVLVKHLNSANLGVVPVASFGSASWPTDHSEPSPSLDLALLHAAPLVWRQDGRLAPLDHQSLALDFKTEVKALLDLLRRAQKQISFRFGAASSATLHEVLALKPTVLHLVCHADFTAQGLKGVGVASNGEVNASLSDRSSFFLGLEDSEGALDQLSLGRLERLLAPTGLVRSTRLVCVSACHSQPAAELFAEAGVPHVICVKFAFKVLDDAAALFARHVYLALVLGQTVREAFEMGKGALASEPRSSHLPDPSGEACKFMLLPEWDEASGRPDPHSVPIFTNLLPGEVVERNPLPLQEPPYITKPFLGRAIELWKLVMMLGRRRQKEVRLVTLCGPAGVGKSCLAIAAASQLHERRWFPDGCVVVELRGKKTEQDMLVALTEALDMELSSLKDAGRALQRWRGLLVLDECDAARKMMPRLLERLVRTQELRVLCTARAPLQLPNERVFEVQPLSPLDAARLFKELAMEALPPHLRSIQALVDHPVLVALQCMPRAIWRTAPLLRQGVSMKEVEERIGLDDDWSTTSSVNPSPMPQSRPPISHMFNENKRRASSNGLSADGDDEPRHQKPLVSRPNITSRTSGAPFLEARKKSHSSLATLLDEGEPPDESPDESPPPAPPPPVDEAMATAPPNAGTSARPVAVPPPPARKPPPSERWPPQPSQPPEVEVPLTPDTPVQPADAPTESESGTTGDTDAPAPVAKVAPPVAKVAPPVAKVSSSNSLARISSVVASEATLKGSSGSSTQTSGSSTQASRALNDKACSAASSPASSVARADSLSDAQDSTRRSHRKENMDDSKYGLLEKSLQRSLEITLEFLYRSNPEAYNLLAMMSMMPGGMLSTDLDVLWRSVKLELPDRRAEELPADGEKPSGSEWEQLMQVLMQPPVSLAGQLSSPGQQQWLVKMDRVGQRDRFSSSAYALDALEVLKPDLPHSFAELAARHFGAVGNDVVAALRRGGDEAAEWLGLFQHCIELNMWACLHKDRLRVLKQLTDVSSMVAAAEATAQVGNTLTHILVILGRGRDAARAAEETLRACRTLGVSSSNHAAQALQQLGDIHLELGQIIKAQNALRRALKTFGEDTVEETDSACSPRRLSRELSPDSETAETPEEGEIPPPEVGRETSDLNDGNLPERRSAEARQRWRMLRLALACDKSLVEVKGHLGPVTALLSLGDAHFAAAYFAQDQSDSQAHTDPKKEYEHAEMYYARARAKTKAKQELRAEHIRALTGLANVALARLEPERTLALLDGCPHDEPAVQQLTGEAHAALGHLDKAESSLQQAVELWGKAGEGIRAQASRAALEVVRKRVEAQLVDAGRLVVFHAAPLAEYEAGEGTKSAQLTRIKFSKRLGIRAWERLRAALSDLHLDLKVQIEVATVENMQHALQQADQPILHFLPARDYQHGVSLEGYTGELKPLPIKQLEELLDRLAPRRPSLVFLTARGSVEAGTAFMQAGVPVVIALKGFLAEECVAIFVEAFYKHLFSGATASESFAAARLKLTTETLCGQMGPGDGNFVLLLANPKAGSTKISLPSPGTLHDVSPKLCSSNLPFIETRGVLENASESSFHDTQLAHGAGFVGRHLETQELIHSCINNQLTSVYGGKGMGKSALVLEAARYMRERNRFPHGIFCCSLEGLRSMKAVRSRLGSTLKLPARSGVELCDHIMARYQCCLLILDRCEDAIKHARTQFAWFLDQLLHQSRVKVLLLSNTVGKDFPQASDSDIKIGTIVVDKMCKSDSALLLVELCEREIECVELGATEDDSNSKLQAVARHPLMGLLDGSPTMVRWAARRLSPPNACTMGQLYEECRRLKPQDFARLVHSDSSPSLELNPTKGMVPRSISAPADVFPQFPIQRERHSLERSPSKGLGVDEGHAVSNGESSHAGERAKEPASLYTLKSMLQLLRRPDFSFEIEQAVAAANRGSVESKECLAELRQHLNQFISLTSAAGSPPASGAEQRRRLSSRESGRESGRDSRRDSLRKSKQSSRSDFRDVDLIDGISDALTEGKDDNAHYADVTDAELDAHW</sequence>
<dbReference type="InterPro" id="IPR011990">
    <property type="entry name" value="TPR-like_helical_dom_sf"/>
</dbReference>
<feature type="region of interest" description="Disordered" evidence="1">
    <location>
        <begin position="1269"/>
        <end position="1323"/>
    </location>
</feature>
<feature type="region of interest" description="Disordered" evidence="1">
    <location>
        <begin position="708"/>
        <end position="987"/>
    </location>
</feature>
<name>A0AB34J8M1_PRYPA</name>
<dbReference type="Gene3D" id="1.25.40.10">
    <property type="entry name" value="Tetratricopeptide repeat domain"/>
    <property type="match status" value="1"/>
</dbReference>
<feature type="compositionally biased region" description="Acidic residues" evidence="1">
    <location>
        <begin position="791"/>
        <end position="801"/>
    </location>
</feature>
<feature type="domain" description="AAA+ ATPase" evidence="2">
    <location>
        <begin position="517"/>
        <end position="661"/>
    </location>
</feature>
<feature type="compositionally biased region" description="Low complexity" evidence="1">
    <location>
        <begin position="2131"/>
        <end position="2141"/>
    </location>
</feature>
<feature type="region of interest" description="Disordered" evidence="1">
    <location>
        <begin position="2042"/>
        <end position="2075"/>
    </location>
</feature>
<feature type="compositionally biased region" description="Basic and acidic residues" evidence="1">
    <location>
        <begin position="2142"/>
        <end position="2175"/>
    </location>
</feature>
<evidence type="ECO:0000313" key="3">
    <source>
        <dbReference type="EMBL" id="KAL1515200.1"/>
    </source>
</evidence>